<evidence type="ECO:0000256" key="6">
    <source>
        <dbReference type="ARBA" id="ARBA00023004"/>
    </source>
</evidence>
<evidence type="ECO:0000313" key="9">
    <source>
        <dbReference type="EMBL" id="KGG79610.1"/>
    </source>
</evidence>
<dbReference type="PROSITE" id="PS01305">
    <property type="entry name" value="MOAA_NIFB_PQQE"/>
    <property type="match status" value="1"/>
</dbReference>
<protein>
    <recommendedName>
        <fullName evidence="8">Radical SAM core domain-containing protein</fullName>
    </recommendedName>
</protein>
<comment type="cofactor">
    <cofactor evidence="1">
        <name>[4Fe-4S] cluster</name>
        <dbReference type="ChEBI" id="CHEBI:49883"/>
    </cofactor>
</comment>
<dbReference type="PANTHER" id="PTHR11228:SF7">
    <property type="entry name" value="PQQA PEPTIDE CYCLASE"/>
    <property type="match status" value="1"/>
</dbReference>
<name>A0A096BEN7_9FIRM</name>
<organism evidence="9 10">
    <name type="scientific">Caloranaerobacter azorensis H53214</name>
    <dbReference type="NCBI Taxonomy" id="1156417"/>
    <lineage>
        <taxon>Bacteria</taxon>
        <taxon>Bacillati</taxon>
        <taxon>Bacillota</taxon>
        <taxon>Tissierellia</taxon>
        <taxon>Tissierellales</taxon>
        <taxon>Thermohalobacteraceae</taxon>
        <taxon>Caloranaerobacter</taxon>
    </lineage>
</organism>
<dbReference type="InterPro" id="IPR000385">
    <property type="entry name" value="MoaA_NifB_PqqE_Fe-S-bd_CS"/>
</dbReference>
<dbReference type="PANTHER" id="PTHR11228">
    <property type="entry name" value="RADICAL SAM DOMAIN PROTEIN"/>
    <property type="match status" value="1"/>
</dbReference>
<dbReference type="GO" id="GO:0016491">
    <property type="term" value="F:oxidoreductase activity"/>
    <property type="evidence" value="ECO:0007669"/>
    <property type="project" value="UniProtKB-KW"/>
</dbReference>
<keyword evidence="3" id="KW-0949">S-adenosyl-L-methionine</keyword>
<dbReference type="SFLD" id="SFLDG01067">
    <property type="entry name" value="SPASM/twitch_domain_containing"/>
    <property type="match status" value="1"/>
</dbReference>
<evidence type="ECO:0000313" key="10">
    <source>
        <dbReference type="Proteomes" id="UP000029622"/>
    </source>
</evidence>
<dbReference type="PIRSF" id="PIRSF037420">
    <property type="entry name" value="PQQ_syn_pqqE"/>
    <property type="match status" value="1"/>
</dbReference>
<sequence length="378" mass="43520">MITDKLLEDFIKIEVKQNNKLSDRQSRWDFTYHMKESIANLGYMESPYELSWQLTNRCNLNCNYCYAESSIDDTTNELSTEKCHDLIEQFKRYKIYDITLEGGEVFLREDILELIEHLKENGIFIDILTNGFLISEKIVEKLGQLLDRRVDGIQISLDFTDQEGIHKQLKLIIKNLILKGVNVRVNVVLTKENTENLKKIYLQTYELGVRGGFSVSDILPIGRGKKVEKPSVEEMFKSYIDIKKMEFEDLPITSSPFIIESLSNYQDIFNKIKRNSPNVKRKICSAGKVKVNVASNGDVYPCVFLQYPEFLMGNINKKSLYDIWHSKKAASIRKKLTVNTCIGCSKKTFCPGGCIGVAYALHKNLLYPDSRCLKNYHG</sequence>
<dbReference type="SUPFAM" id="SSF102114">
    <property type="entry name" value="Radical SAM enzymes"/>
    <property type="match status" value="1"/>
</dbReference>
<evidence type="ECO:0000256" key="1">
    <source>
        <dbReference type="ARBA" id="ARBA00001966"/>
    </source>
</evidence>
<dbReference type="PROSITE" id="PS51918">
    <property type="entry name" value="RADICAL_SAM"/>
    <property type="match status" value="1"/>
</dbReference>
<dbReference type="STRING" id="1156417.Y919_11040"/>
<dbReference type="AlphaFoldDB" id="A0A096BEN7"/>
<evidence type="ECO:0000256" key="2">
    <source>
        <dbReference type="ARBA" id="ARBA00022485"/>
    </source>
</evidence>
<evidence type="ECO:0000256" key="3">
    <source>
        <dbReference type="ARBA" id="ARBA00022691"/>
    </source>
</evidence>
<dbReference type="InterPro" id="IPR007197">
    <property type="entry name" value="rSAM"/>
</dbReference>
<dbReference type="RefSeq" id="WP_035164768.1">
    <property type="nucleotide sequence ID" value="NZ_AZTB01000075.1"/>
</dbReference>
<dbReference type="SFLD" id="SFLDG01386">
    <property type="entry name" value="main_SPASM_domain-containing"/>
    <property type="match status" value="1"/>
</dbReference>
<feature type="domain" description="Radical SAM core" evidence="8">
    <location>
        <begin position="44"/>
        <end position="249"/>
    </location>
</feature>
<dbReference type="GO" id="GO:0046872">
    <property type="term" value="F:metal ion binding"/>
    <property type="evidence" value="ECO:0007669"/>
    <property type="project" value="UniProtKB-KW"/>
</dbReference>
<gene>
    <name evidence="9" type="ORF">Y919_11040</name>
</gene>
<evidence type="ECO:0000259" key="8">
    <source>
        <dbReference type="PROSITE" id="PS51918"/>
    </source>
</evidence>
<dbReference type="Proteomes" id="UP000029622">
    <property type="component" value="Unassembled WGS sequence"/>
</dbReference>
<dbReference type="InterPro" id="IPR017200">
    <property type="entry name" value="PqqE-like"/>
</dbReference>
<dbReference type="Pfam" id="PF13186">
    <property type="entry name" value="SPASM"/>
    <property type="match status" value="1"/>
</dbReference>
<evidence type="ECO:0000256" key="4">
    <source>
        <dbReference type="ARBA" id="ARBA00022723"/>
    </source>
</evidence>
<dbReference type="Pfam" id="PF04055">
    <property type="entry name" value="Radical_SAM"/>
    <property type="match status" value="1"/>
</dbReference>
<evidence type="ECO:0000256" key="7">
    <source>
        <dbReference type="ARBA" id="ARBA00023014"/>
    </source>
</evidence>
<keyword evidence="6" id="KW-0408">Iron</keyword>
<keyword evidence="7" id="KW-0411">Iron-sulfur</keyword>
<reference evidence="9 10" key="1">
    <citation type="submission" date="2013-12" db="EMBL/GenBank/DDBJ databases">
        <title>Draft genome sequence of Caloranaerobacter sp. H53214.</title>
        <authorList>
            <person name="Jiang L.J."/>
            <person name="Shao Z.Z."/>
            <person name="Long M.N."/>
        </authorList>
    </citation>
    <scope>NUCLEOTIDE SEQUENCE [LARGE SCALE GENOMIC DNA]</scope>
    <source>
        <strain evidence="9 10">H53214</strain>
    </source>
</reference>
<dbReference type="GO" id="GO:0051539">
    <property type="term" value="F:4 iron, 4 sulfur cluster binding"/>
    <property type="evidence" value="ECO:0007669"/>
    <property type="project" value="UniProtKB-KW"/>
</dbReference>
<dbReference type="InterPro" id="IPR013785">
    <property type="entry name" value="Aldolase_TIM"/>
</dbReference>
<accession>A0A096BEN7</accession>
<proteinExistence type="predicted"/>
<evidence type="ECO:0000256" key="5">
    <source>
        <dbReference type="ARBA" id="ARBA00023002"/>
    </source>
</evidence>
<dbReference type="NCBIfam" id="TIGR04085">
    <property type="entry name" value="rSAM_more_4Fe4S"/>
    <property type="match status" value="1"/>
</dbReference>
<dbReference type="SFLD" id="SFLDS00029">
    <property type="entry name" value="Radical_SAM"/>
    <property type="match status" value="1"/>
</dbReference>
<dbReference type="InterPro" id="IPR058240">
    <property type="entry name" value="rSAM_sf"/>
</dbReference>
<dbReference type="InterPro" id="IPR023885">
    <property type="entry name" value="4Fe4S-binding_SPASM_dom"/>
</dbReference>
<dbReference type="CDD" id="cd01335">
    <property type="entry name" value="Radical_SAM"/>
    <property type="match status" value="1"/>
</dbReference>
<keyword evidence="2" id="KW-0004">4Fe-4S</keyword>
<dbReference type="EMBL" id="AZTB01000075">
    <property type="protein sequence ID" value="KGG79610.1"/>
    <property type="molecule type" value="Genomic_DNA"/>
</dbReference>
<dbReference type="InterPro" id="IPR050377">
    <property type="entry name" value="Radical_SAM_PqqE_MftC-like"/>
</dbReference>
<dbReference type="Gene3D" id="3.20.20.70">
    <property type="entry name" value="Aldolase class I"/>
    <property type="match status" value="1"/>
</dbReference>
<keyword evidence="4" id="KW-0479">Metal-binding</keyword>
<comment type="caution">
    <text evidence="9">The sequence shown here is derived from an EMBL/GenBank/DDBJ whole genome shotgun (WGS) entry which is preliminary data.</text>
</comment>
<keyword evidence="5" id="KW-0560">Oxidoreductase</keyword>